<sequence>MFRALIASTALGLMALPALAGPEAEAVIEGAAQSIADPHKGRETLRQSMDLNTVANFTLGKYARRVSDEDRARFAEAFETYLLESFEDQREKFENAKITVIGSKDRSPTDSVVETRVERSGEEAQTVRWRVIEKNGEWRVVDVEVLGLWLAIEQRAQIAAIMDKPRATIDDAIKALDS</sequence>
<dbReference type="InterPro" id="IPR042245">
    <property type="entry name" value="Tgt2/MlaC_sf"/>
</dbReference>
<keyword evidence="1" id="KW-0732">Signal</keyword>
<dbReference type="Proteomes" id="UP000024547">
    <property type="component" value="Unassembled WGS sequence"/>
</dbReference>
<proteinExistence type="predicted"/>
<keyword evidence="3" id="KW-1185">Reference proteome</keyword>
<evidence type="ECO:0000256" key="1">
    <source>
        <dbReference type="SAM" id="SignalP"/>
    </source>
</evidence>
<gene>
    <name evidence="2" type="ORF">HY36_03515</name>
</gene>
<dbReference type="PANTHER" id="PTHR36573:SF1">
    <property type="entry name" value="INTERMEMBRANE PHOSPHOLIPID TRANSPORT SYSTEM BINDING PROTEIN MLAC"/>
    <property type="match status" value="1"/>
</dbReference>
<accession>A0A059E205</accession>
<feature type="signal peptide" evidence="1">
    <location>
        <begin position="1"/>
        <end position="20"/>
    </location>
</feature>
<evidence type="ECO:0000313" key="2">
    <source>
        <dbReference type="EMBL" id="KCZ61625.1"/>
    </source>
</evidence>
<dbReference type="RefSeq" id="WP_051602610.1">
    <property type="nucleotide sequence ID" value="NZ_AWFH01000012.1"/>
</dbReference>
<dbReference type="Pfam" id="PF05494">
    <property type="entry name" value="MlaC"/>
    <property type="match status" value="1"/>
</dbReference>
<protein>
    <recommendedName>
        <fullName evidence="4">Toluene tolerance protein</fullName>
    </recommendedName>
</protein>
<dbReference type="EMBL" id="AWFH01000012">
    <property type="protein sequence ID" value="KCZ61625.1"/>
    <property type="molecule type" value="Genomic_DNA"/>
</dbReference>
<evidence type="ECO:0000313" key="3">
    <source>
        <dbReference type="Proteomes" id="UP000024547"/>
    </source>
</evidence>
<evidence type="ECO:0008006" key="4">
    <source>
        <dbReference type="Google" id="ProtNLM"/>
    </source>
</evidence>
<reference evidence="2 3" key="1">
    <citation type="journal article" date="2014" name="Antonie Van Leeuwenhoek">
        <title>Hyphomonas beringensis sp. nov. and Hyphomonas chukchiensis sp. nov., isolated from surface seawater of the Bering Sea and Chukchi Sea.</title>
        <authorList>
            <person name="Li C."/>
            <person name="Lai Q."/>
            <person name="Li G."/>
            <person name="Dong C."/>
            <person name="Wang J."/>
            <person name="Liao Y."/>
            <person name="Shao Z."/>
        </authorList>
    </citation>
    <scope>NUCLEOTIDE SEQUENCE [LARGE SCALE GENOMIC DNA]</scope>
    <source>
        <strain evidence="2 3">22II1-22F38</strain>
    </source>
</reference>
<name>A0A059E205_9PROT</name>
<dbReference type="eggNOG" id="COG2854">
    <property type="taxonomic scope" value="Bacteria"/>
</dbReference>
<comment type="caution">
    <text evidence="2">The sequence shown here is derived from an EMBL/GenBank/DDBJ whole genome shotgun (WGS) entry which is preliminary data.</text>
</comment>
<dbReference type="PANTHER" id="PTHR36573">
    <property type="entry name" value="INTERMEMBRANE PHOSPHOLIPID TRANSPORT SYSTEM BINDING PROTEIN MLAC"/>
    <property type="match status" value="1"/>
</dbReference>
<dbReference type="InterPro" id="IPR008869">
    <property type="entry name" value="MlaC/ttg2D"/>
</dbReference>
<dbReference type="OrthoDB" id="8099120at2"/>
<organism evidence="2 3">
    <name type="scientific">Hyphomonas atlantica</name>
    <dbReference type="NCBI Taxonomy" id="1280948"/>
    <lineage>
        <taxon>Bacteria</taxon>
        <taxon>Pseudomonadati</taxon>
        <taxon>Pseudomonadota</taxon>
        <taxon>Alphaproteobacteria</taxon>
        <taxon>Hyphomonadales</taxon>
        <taxon>Hyphomonadaceae</taxon>
        <taxon>Hyphomonas</taxon>
    </lineage>
</organism>
<dbReference type="Gene3D" id="3.10.450.710">
    <property type="entry name" value="Tgt2/MlaC"/>
    <property type="match status" value="1"/>
</dbReference>
<dbReference type="AlphaFoldDB" id="A0A059E205"/>
<dbReference type="PATRIC" id="fig|1280948.3.peg.1533"/>
<dbReference type="STRING" id="1280948.HY36_03515"/>
<feature type="chain" id="PRO_5001570826" description="Toluene tolerance protein" evidence="1">
    <location>
        <begin position="21"/>
        <end position="178"/>
    </location>
</feature>